<protein>
    <submittedName>
        <fullName evidence="1">Uncharacterized protein</fullName>
    </submittedName>
</protein>
<dbReference type="EMBL" id="QEXO01000004">
    <property type="protein sequence ID" value="PWE13010.1"/>
    <property type="molecule type" value="Genomic_DNA"/>
</dbReference>
<dbReference type="Proteomes" id="UP000245216">
    <property type="component" value="Unassembled WGS sequence"/>
</dbReference>
<evidence type="ECO:0000313" key="2">
    <source>
        <dbReference type="Proteomes" id="UP000245216"/>
    </source>
</evidence>
<dbReference type="STRING" id="511.UZ73_15680"/>
<comment type="caution">
    <text evidence="1">The sequence shown here is derived from an EMBL/GenBank/DDBJ whole genome shotgun (WGS) entry which is preliminary data.</text>
</comment>
<accession>A0A2U2BG75</accession>
<organism evidence="1 2">
    <name type="scientific">Alcaligenes faecalis</name>
    <dbReference type="NCBI Taxonomy" id="511"/>
    <lineage>
        <taxon>Bacteria</taxon>
        <taxon>Pseudomonadati</taxon>
        <taxon>Pseudomonadota</taxon>
        <taxon>Betaproteobacteria</taxon>
        <taxon>Burkholderiales</taxon>
        <taxon>Alcaligenaceae</taxon>
        <taxon>Alcaligenes</taxon>
    </lineage>
</organism>
<evidence type="ECO:0000313" key="1">
    <source>
        <dbReference type="EMBL" id="PWE13010.1"/>
    </source>
</evidence>
<reference evidence="1 2" key="1">
    <citation type="submission" date="2018-05" db="EMBL/GenBank/DDBJ databases">
        <title>Genome Sequence of an Efficient Indole-Degrading Bacterium, Alcaligenes sp.YBY.</title>
        <authorList>
            <person name="Yang B."/>
        </authorList>
    </citation>
    <scope>NUCLEOTIDE SEQUENCE [LARGE SCALE GENOMIC DNA]</scope>
    <source>
        <strain evidence="1 2">YBY</strain>
    </source>
</reference>
<name>A0A2U2BG75_ALCFA</name>
<proteinExistence type="predicted"/>
<gene>
    <name evidence="1" type="ORF">DF183_14325</name>
</gene>
<reference evidence="1 2" key="2">
    <citation type="submission" date="2018-05" db="EMBL/GenBank/DDBJ databases">
        <authorList>
            <person name="Lanie J.A."/>
            <person name="Ng W.-L."/>
            <person name="Kazmierczak K.M."/>
            <person name="Andrzejewski T.M."/>
            <person name="Davidsen T.M."/>
            <person name="Wayne K.J."/>
            <person name="Tettelin H."/>
            <person name="Glass J.I."/>
            <person name="Rusch D."/>
            <person name="Podicherti R."/>
            <person name="Tsui H.-C.T."/>
            <person name="Winkler M.E."/>
        </authorList>
    </citation>
    <scope>NUCLEOTIDE SEQUENCE [LARGE SCALE GENOMIC DNA]</scope>
    <source>
        <strain evidence="1 2">YBY</strain>
    </source>
</reference>
<dbReference type="AlphaFoldDB" id="A0A2U2BG75"/>
<sequence length="110" mass="11480">MDFLNGQWAARMGVQDSQTGKPVQLQYQLKDGAGNVQIKRGDGVQCEAPVSASSEQGRLILNANSAAKCTDNAAYDMPKIVCDPGAAGAAAQCAGMYGSNAFPLILQQSE</sequence>